<evidence type="ECO:0000256" key="1">
    <source>
        <dbReference type="SAM" id="MobiDB-lite"/>
    </source>
</evidence>
<evidence type="ECO:0000313" key="2">
    <source>
        <dbReference type="EMBL" id="KAF2492200.1"/>
    </source>
</evidence>
<feature type="region of interest" description="Disordered" evidence="1">
    <location>
        <begin position="1"/>
        <end position="140"/>
    </location>
</feature>
<sequence>MPPPVTPSPHRFLPPREPRAPKPSALRNGTQVPQRAPALTPRFASIVPAEQLTPARRFTFASRSVGEGEKTAPEPTQRGRTQTPKPTRKLKRVESIDDASQETAAGDVDEEQYNGVDKTPQDADEEEDELLFGPSQHKRRRLSLDQASIEDIFNTPTAHPPSTPAPASYRFLPQRTPVPTVDALTSVAARPTFLLPSHTSSSPPAHPLPEAFSPQRRGQKYVPGGLASTARNWIMEVAHTTSSSAKSGAGDGYRVKLRVSDINFGDDAAGLDSDHVVETNHGGMLLIQGTFEPERDCETERDARAILTGHSGRKPAPLRVRPGSMVGIRAPWWDVEIRGKKWIVAADWGVL</sequence>
<dbReference type="EMBL" id="MU004194">
    <property type="protein sequence ID" value="KAF2492200.1"/>
    <property type="molecule type" value="Genomic_DNA"/>
</dbReference>
<organism evidence="2 3">
    <name type="scientific">Lophium mytilinum</name>
    <dbReference type="NCBI Taxonomy" id="390894"/>
    <lineage>
        <taxon>Eukaryota</taxon>
        <taxon>Fungi</taxon>
        <taxon>Dikarya</taxon>
        <taxon>Ascomycota</taxon>
        <taxon>Pezizomycotina</taxon>
        <taxon>Dothideomycetes</taxon>
        <taxon>Pleosporomycetidae</taxon>
        <taxon>Mytilinidiales</taxon>
        <taxon>Mytilinidiaceae</taxon>
        <taxon>Lophium</taxon>
    </lineage>
</organism>
<keyword evidence="3" id="KW-1185">Reference proteome</keyword>
<proteinExistence type="predicted"/>
<name>A0A6A6QJR0_9PEZI</name>
<evidence type="ECO:0000313" key="3">
    <source>
        <dbReference type="Proteomes" id="UP000799750"/>
    </source>
</evidence>
<gene>
    <name evidence="2" type="ORF">BU16DRAFT_564665</name>
</gene>
<dbReference type="Proteomes" id="UP000799750">
    <property type="component" value="Unassembled WGS sequence"/>
</dbReference>
<feature type="region of interest" description="Disordered" evidence="1">
    <location>
        <begin position="195"/>
        <end position="219"/>
    </location>
</feature>
<reference evidence="2" key="1">
    <citation type="journal article" date="2020" name="Stud. Mycol.">
        <title>101 Dothideomycetes genomes: a test case for predicting lifestyles and emergence of pathogens.</title>
        <authorList>
            <person name="Haridas S."/>
            <person name="Albert R."/>
            <person name="Binder M."/>
            <person name="Bloem J."/>
            <person name="Labutti K."/>
            <person name="Salamov A."/>
            <person name="Andreopoulos B."/>
            <person name="Baker S."/>
            <person name="Barry K."/>
            <person name="Bills G."/>
            <person name="Bluhm B."/>
            <person name="Cannon C."/>
            <person name="Castanera R."/>
            <person name="Culley D."/>
            <person name="Daum C."/>
            <person name="Ezra D."/>
            <person name="Gonzalez J."/>
            <person name="Henrissat B."/>
            <person name="Kuo A."/>
            <person name="Liang C."/>
            <person name="Lipzen A."/>
            <person name="Lutzoni F."/>
            <person name="Magnuson J."/>
            <person name="Mondo S."/>
            <person name="Nolan M."/>
            <person name="Ohm R."/>
            <person name="Pangilinan J."/>
            <person name="Park H.-J."/>
            <person name="Ramirez L."/>
            <person name="Alfaro M."/>
            <person name="Sun H."/>
            <person name="Tritt A."/>
            <person name="Yoshinaga Y."/>
            <person name="Zwiers L.-H."/>
            <person name="Turgeon B."/>
            <person name="Goodwin S."/>
            <person name="Spatafora J."/>
            <person name="Crous P."/>
            <person name="Grigoriev I."/>
        </authorList>
    </citation>
    <scope>NUCLEOTIDE SEQUENCE</scope>
    <source>
        <strain evidence="2">CBS 269.34</strain>
    </source>
</reference>
<dbReference type="AlphaFoldDB" id="A0A6A6QJR0"/>
<accession>A0A6A6QJR0</accession>
<dbReference type="OrthoDB" id="5389296at2759"/>
<protein>
    <submittedName>
        <fullName evidence="2">Uncharacterized protein</fullName>
    </submittedName>
</protein>